<evidence type="ECO:0000313" key="4">
    <source>
        <dbReference type="WBParaSite" id="DME_0000665301-mRNA-1"/>
    </source>
</evidence>
<organism evidence="2 4">
    <name type="scientific">Dracunculus medinensis</name>
    <name type="common">Guinea worm</name>
    <dbReference type="NCBI Taxonomy" id="318479"/>
    <lineage>
        <taxon>Eukaryota</taxon>
        <taxon>Metazoa</taxon>
        <taxon>Ecdysozoa</taxon>
        <taxon>Nematoda</taxon>
        <taxon>Chromadorea</taxon>
        <taxon>Rhabditida</taxon>
        <taxon>Spirurina</taxon>
        <taxon>Dracunculoidea</taxon>
        <taxon>Dracunculidae</taxon>
        <taxon>Dracunculus</taxon>
    </lineage>
</organism>
<evidence type="ECO:0000313" key="3">
    <source>
        <dbReference type="Proteomes" id="UP000274756"/>
    </source>
</evidence>
<dbReference type="Proteomes" id="UP000038040">
    <property type="component" value="Unplaced"/>
</dbReference>
<dbReference type="OrthoDB" id="5869235at2759"/>
<dbReference type="Proteomes" id="UP000274756">
    <property type="component" value="Unassembled WGS sequence"/>
</dbReference>
<evidence type="ECO:0000313" key="2">
    <source>
        <dbReference type="Proteomes" id="UP000038040"/>
    </source>
</evidence>
<proteinExistence type="predicted"/>
<evidence type="ECO:0000313" key="1">
    <source>
        <dbReference type="EMBL" id="VDN59706.1"/>
    </source>
</evidence>
<keyword evidence="3" id="KW-1185">Reference proteome</keyword>
<name>A0A0N4UGM7_DRAME</name>
<reference evidence="1 3" key="2">
    <citation type="submission" date="2018-11" db="EMBL/GenBank/DDBJ databases">
        <authorList>
            <consortium name="Pathogen Informatics"/>
        </authorList>
    </citation>
    <scope>NUCLEOTIDE SEQUENCE [LARGE SCALE GENOMIC DNA]</scope>
</reference>
<accession>A0A0N4UGM7</accession>
<dbReference type="WBParaSite" id="DME_0000665301-mRNA-1">
    <property type="protein sequence ID" value="DME_0000665301-mRNA-1"/>
    <property type="gene ID" value="DME_0000665301"/>
</dbReference>
<dbReference type="AlphaFoldDB" id="A0A0N4UGM7"/>
<reference evidence="4" key="1">
    <citation type="submission" date="2017-02" db="UniProtKB">
        <authorList>
            <consortium name="WormBaseParasite"/>
        </authorList>
    </citation>
    <scope>IDENTIFICATION</scope>
</reference>
<protein>
    <submittedName>
        <fullName evidence="1 4">Uncharacterized protein</fullName>
    </submittedName>
</protein>
<sequence>MDTGSATPVVNSCSVNRPESVLQLARKFAEASAAQDNRIFATNRKVREAGKSRSGPTTPIHQRITFSTLISFPIFLISVVIDYTNHYESSPSS</sequence>
<gene>
    <name evidence="1" type="ORF">DME_LOCUS9679</name>
</gene>
<dbReference type="EMBL" id="UYYG01001188">
    <property type="protein sequence ID" value="VDN59706.1"/>
    <property type="molecule type" value="Genomic_DNA"/>
</dbReference>